<name>A0A0D2A1K1_9PEZI</name>
<evidence type="ECO:0000313" key="3">
    <source>
        <dbReference type="EMBL" id="KIW00568.1"/>
    </source>
</evidence>
<evidence type="ECO:0000256" key="1">
    <source>
        <dbReference type="SAM" id="MobiDB-lite"/>
    </source>
</evidence>
<dbReference type="GeneID" id="27315895"/>
<feature type="transmembrane region" description="Helical" evidence="2">
    <location>
        <begin position="133"/>
        <end position="156"/>
    </location>
</feature>
<dbReference type="AlphaFoldDB" id="A0A0D2A1K1"/>
<accession>A0A0D2A1K1</accession>
<protein>
    <submittedName>
        <fullName evidence="3">Uncharacterized protein</fullName>
    </submittedName>
</protein>
<evidence type="ECO:0000313" key="4">
    <source>
        <dbReference type="Proteomes" id="UP000053259"/>
    </source>
</evidence>
<proteinExistence type="predicted"/>
<sequence length="266" mass="29538">MESGPQGSGKHITIAGQDLAIPLQARRRSRPWEERHHGQQPALAKRDPTPETTISVDVIQITLTRTYANTIAPTTLVTSSTKHQSLSSMTTTLTSGPAPVTLSLSTMPSSTTTFQSASTGGIMIAKPPPFPTALVASLCTLLPLSGLVILGFYLYYRKRQDSTSGSIMTSISKQDKYVWGPLGLVTRRERDRQNPVLTAQEAEARPDPVAEAIRKEERERLANMRPPGESKFYAPGVRHLVEYVGSRERMKVIIDWRDRVKMERLW</sequence>
<dbReference type="InParanoid" id="A0A0D2A1K1"/>
<keyword evidence="2" id="KW-0812">Transmembrane</keyword>
<dbReference type="Proteomes" id="UP000053259">
    <property type="component" value="Unassembled WGS sequence"/>
</dbReference>
<dbReference type="VEuPathDB" id="FungiDB:PV09_07922"/>
<dbReference type="OrthoDB" id="10585321at2759"/>
<keyword evidence="2" id="KW-1133">Transmembrane helix</keyword>
<dbReference type="RefSeq" id="XP_016210437.1">
    <property type="nucleotide sequence ID" value="XM_016361755.1"/>
</dbReference>
<dbReference type="HOGENOM" id="CLU_1046633_0_0_1"/>
<organism evidence="3 4">
    <name type="scientific">Verruconis gallopava</name>
    <dbReference type="NCBI Taxonomy" id="253628"/>
    <lineage>
        <taxon>Eukaryota</taxon>
        <taxon>Fungi</taxon>
        <taxon>Dikarya</taxon>
        <taxon>Ascomycota</taxon>
        <taxon>Pezizomycotina</taxon>
        <taxon>Dothideomycetes</taxon>
        <taxon>Pleosporomycetidae</taxon>
        <taxon>Venturiales</taxon>
        <taxon>Sympoventuriaceae</taxon>
        <taxon>Verruconis</taxon>
    </lineage>
</organism>
<evidence type="ECO:0000256" key="2">
    <source>
        <dbReference type="SAM" id="Phobius"/>
    </source>
</evidence>
<gene>
    <name evidence="3" type="ORF">PV09_07922</name>
</gene>
<dbReference type="EMBL" id="KN847562">
    <property type="protein sequence ID" value="KIW00568.1"/>
    <property type="molecule type" value="Genomic_DNA"/>
</dbReference>
<keyword evidence="2" id="KW-0472">Membrane</keyword>
<reference evidence="3 4" key="1">
    <citation type="submission" date="2015-01" db="EMBL/GenBank/DDBJ databases">
        <title>The Genome Sequence of Ochroconis gallopava CBS43764.</title>
        <authorList>
            <consortium name="The Broad Institute Genomics Platform"/>
            <person name="Cuomo C."/>
            <person name="de Hoog S."/>
            <person name="Gorbushina A."/>
            <person name="Stielow B."/>
            <person name="Teixiera M."/>
            <person name="Abouelleil A."/>
            <person name="Chapman S.B."/>
            <person name="Priest M."/>
            <person name="Young S.K."/>
            <person name="Wortman J."/>
            <person name="Nusbaum C."/>
            <person name="Birren B."/>
        </authorList>
    </citation>
    <scope>NUCLEOTIDE SEQUENCE [LARGE SCALE GENOMIC DNA]</scope>
    <source>
        <strain evidence="3 4">CBS 43764</strain>
    </source>
</reference>
<keyword evidence="4" id="KW-1185">Reference proteome</keyword>
<feature type="region of interest" description="Disordered" evidence="1">
    <location>
        <begin position="27"/>
        <end position="51"/>
    </location>
</feature>